<evidence type="ECO:0000313" key="4">
    <source>
        <dbReference type="Proteomes" id="UP001589747"/>
    </source>
</evidence>
<proteinExistence type="predicted"/>
<protein>
    <submittedName>
        <fullName evidence="3">Uncharacterized protein</fullName>
    </submittedName>
</protein>
<dbReference type="EMBL" id="JBHMDO010000009">
    <property type="protein sequence ID" value="MFB9325185.1"/>
    <property type="molecule type" value="Genomic_DNA"/>
</dbReference>
<organism evidence="3 4">
    <name type="scientific">Paenibacillus aurantiacus</name>
    <dbReference type="NCBI Taxonomy" id="1936118"/>
    <lineage>
        <taxon>Bacteria</taxon>
        <taxon>Bacillati</taxon>
        <taxon>Bacillota</taxon>
        <taxon>Bacilli</taxon>
        <taxon>Bacillales</taxon>
        <taxon>Paenibacillaceae</taxon>
        <taxon>Paenibacillus</taxon>
    </lineage>
</organism>
<feature type="coiled-coil region" evidence="1">
    <location>
        <begin position="25"/>
        <end position="52"/>
    </location>
</feature>
<gene>
    <name evidence="3" type="ORF">ACFFSY_04540</name>
</gene>
<keyword evidence="1" id="KW-0175">Coiled coil</keyword>
<reference evidence="3 4" key="1">
    <citation type="submission" date="2024-09" db="EMBL/GenBank/DDBJ databases">
        <authorList>
            <person name="Sun Q."/>
            <person name="Mori K."/>
        </authorList>
    </citation>
    <scope>NUCLEOTIDE SEQUENCE [LARGE SCALE GENOMIC DNA]</scope>
    <source>
        <strain evidence="3 4">TISTR 2452</strain>
    </source>
</reference>
<comment type="caution">
    <text evidence="3">The sequence shown here is derived from an EMBL/GenBank/DDBJ whole genome shotgun (WGS) entry which is preliminary data.</text>
</comment>
<name>A0ABV5KJX8_9BACL</name>
<dbReference type="Proteomes" id="UP001589747">
    <property type="component" value="Unassembled WGS sequence"/>
</dbReference>
<evidence type="ECO:0000256" key="2">
    <source>
        <dbReference type="SAM" id="MobiDB-lite"/>
    </source>
</evidence>
<feature type="coiled-coil region" evidence="1">
    <location>
        <begin position="85"/>
        <end position="144"/>
    </location>
</feature>
<accession>A0ABV5KJX8</accession>
<keyword evidence="4" id="KW-1185">Reference proteome</keyword>
<feature type="region of interest" description="Disordered" evidence="2">
    <location>
        <begin position="55"/>
        <end position="74"/>
    </location>
</feature>
<sequence length="146" mass="16400">MTGNLRQTIRGYRATAVKELYADMTAKHIERMNGLREELAELRADNERLAAELARIPSIPPTSPTSAMSREEEAPRVFEEGALLVSALAEANALVEAQARRLEEQRARHEADKARHARLRAEALARLEARLGEAMARWRGEEEEGE</sequence>
<evidence type="ECO:0000256" key="1">
    <source>
        <dbReference type="SAM" id="Coils"/>
    </source>
</evidence>
<evidence type="ECO:0000313" key="3">
    <source>
        <dbReference type="EMBL" id="MFB9325185.1"/>
    </source>
</evidence>
<dbReference type="RefSeq" id="WP_377490535.1">
    <property type="nucleotide sequence ID" value="NZ_JBHMDO010000009.1"/>
</dbReference>